<proteinExistence type="predicted"/>
<evidence type="ECO:0000313" key="1">
    <source>
        <dbReference type="Proteomes" id="UP000887565"/>
    </source>
</evidence>
<accession>A0A915J9E3</accession>
<evidence type="ECO:0000313" key="2">
    <source>
        <dbReference type="WBParaSite" id="nRc.2.0.1.t23103-RA"/>
    </source>
</evidence>
<dbReference type="Proteomes" id="UP000887565">
    <property type="component" value="Unplaced"/>
</dbReference>
<dbReference type="WBParaSite" id="nRc.2.0.1.t23103-RA">
    <property type="protein sequence ID" value="nRc.2.0.1.t23103-RA"/>
    <property type="gene ID" value="nRc.2.0.1.g23103"/>
</dbReference>
<keyword evidence="1" id="KW-1185">Reference proteome</keyword>
<sequence>MFFLLVRLPVCKEYLSFPLADVSEKRQNRWFFTQNAIISENSCNFLDCVGYSKNAGRKI</sequence>
<organism evidence="1 2">
    <name type="scientific">Romanomermis culicivorax</name>
    <name type="common">Nematode worm</name>
    <dbReference type="NCBI Taxonomy" id="13658"/>
    <lineage>
        <taxon>Eukaryota</taxon>
        <taxon>Metazoa</taxon>
        <taxon>Ecdysozoa</taxon>
        <taxon>Nematoda</taxon>
        <taxon>Enoplea</taxon>
        <taxon>Dorylaimia</taxon>
        <taxon>Mermithida</taxon>
        <taxon>Mermithoidea</taxon>
        <taxon>Mermithidae</taxon>
        <taxon>Romanomermis</taxon>
    </lineage>
</organism>
<reference evidence="2" key="1">
    <citation type="submission" date="2022-11" db="UniProtKB">
        <authorList>
            <consortium name="WormBaseParasite"/>
        </authorList>
    </citation>
    <scope>IDENTIFICATION</scope>
</reference>
<protein>
    <submittedName>
        <fullName evidence="2">Uncharacterized protein</fullName>
    </submittedName>
</protein>
<dbReference type="AlphaFoldDB" id="A0A915J9E3"/>
<name>A0A915J9E3_ROMCU</name>